<evidence type="ECO:0000313" key="3">
    <source>
        <dbReference type="EMBL" id="CAF0853909.1"/>
    </source>
</evidence>
<proteinExistence type="predicted"/>
<dbReference type="Proteomes" id="UP000663882">
    <property type="component" value="Unassembled WGS sequence"/>
</dbReference>
<keyword evidence="1" id="KW-1133">Transmembrane helix</keyword>
<evidence type="ECO:0000256" key="1">
    <source>
        <dbReference type="SAM" id="Phobius"/>
    </source>
</evidence>
<dbReference type="EMBL" id="CAJNOT010000128">
    <property type="protein sequence ID" value="CAF0853909.1"/>
    <property type="molecule type" value="Genomic_DNA"/>
</dbReference>
<dbReference type="OrthoDB" id="6500128at2759"/>
<dbReference type="AlphaFoldDB" id="A0A814ELD0"/>
<protein>
    <submittedName>
        <fullName evidence="4">Uncharacterized protein</fullName>
    </submittedName>
</protein>
<evidence type="ECO:0000313" key="4">
    <source>
        <dbReference type="EMBL" id="CAF0967827.1"/>
    </source>
</evidence>
<dbReference type="EMBL" id="CAJNOU010000347">
    <property type="protein sequence ID" value="CAF0967827.1"/>
    <property type="molecule type" value="Genomic_DNA"/>
</dbReference>
<reference evidence="4" key="1">
    <citation type="submission" date="2021-02" db="EMBL/GenBank/DDBJ databases">
        <authorList>
            <person name="Nowell W R."/>
        </authorList>
    </citation>
    <scope>NUCLEOTIDE SEQUENCE</scope>
</reference>
<name>A0A814ELD0_9BILA</name>
<keyword evidence="1" id="KW-0812">Transmembrane</keyword>
<organism evidence="4 5">
    <name type="scientific">Rotaria sordida</name>
    <dbReference type="NCBI Taxonomy" id="392033"/>
    <lineage>
        <taxon>Eukaryota</taxon>
        <taxon>Metazoa</taxon>
        <taxon>Spiralia</taxon>
        <taxon>Gnathifera</taxon>
        <taxon>Rotifera</taxon>
        <taxon>Eurotatoria</taxon>
        <taxon>Bdelloidea</taxon>
        <taxon>Philodinida</taxon>
        <taxon>Philodinidae</taxon>
        <taxon>Rotaria</taxon>
    </lineage>
</organism>
<dbReference type="Proteomes" id="UP000663864">
    <property type="component" value="Unassembled WGS sequence"/>
</dbReference>
<gene>
    <name evidence="2" type="ORF">RFH988_LOCUS3752</name>
    <name evidence="4" type="ORF">SEV965_LOCUS9083</name>
    <name evidence="3" type="ORF">ZHD862_LOCUS5018</name>
</gene>
<evidence type="ECO:0000313" key="5">
    <source>
        <dbReference type="Proteomes" id="UP000663889"/>
    </source>
</evidence>
<keyword evidence="1" id="KW-0472">Membrane</keyword>
<dbReference type="EMBL" id="CAJNOO010000093">
    <property type="protein sequence ID" value="CAF0797603.1"/>
    <property type="molecule type" value="Genomic_DNA"/>
</dbReference>
<feature type="transmembrane region" description="Helical" evidence="1">
    <location>
        <begin position="12"/>
        <end position="33"/>
    </location>
</feature>
<dbReference type="Proteomes" id="UP000663889">
    <property type="component" value="Unassembled WGS sequence"/>
</dbReference>
<comment type="caution">
    <text evidence="4">The sequence shown here is derived from an EMBL/GenBank/DDBJ whole genome shotgun (WGS) entry which is preliminary data.</text>
</comment>
<sequence>MGFFEPCSAMPAWRAWLIAISTVFVAFVSSIIFNQTYYQILSLALQMRLAYTGIVFRKEEQDNHDDDDDYSSCSTDDADD</sequence>
<evidence type="ECO:0000313" key="2">
    <source>
        <dbReference type="EMBL" id="CAF0797603.1"/>
    </source>
</evidence>
<accession>A0A814ELD0</accession>